<sequence length="316" mass="33698">MPTTTLRTEADIVAAAAALLGFAPTNSIVAYTLHRDPDTGDMTVRTAIRFDATISVDQATRFPATVNLRPETTHAAVLLAVCDQPHEWHALTILDALRDALRAAGIPVLRRIITRDVSTEGQWYDPDRGATGPTYPYTDSLVTAHRVLGGDRVSPGRSEIEAEFGYLPPAPPLPLGDHGALVIQVAQEVADALEGHPVSRSLPTRAGIAITADVAVRDAMIAAAARHTDTGAYLWTHIGRRLRGQPRAEALTIAAACYCFLPDTVRAGIAAQAAVDEAHTSQSTPPRLALMLLAALRSGIPPEQIRRALITATNND</sequence>
<reference evidence="1" key="1">
    <citation type="submission" date="2023-10" db="EMBL/GenBank/DDBJ databases">
        <title>Characterization and genome sequence of Mycobacterium intracellulare ABSURDO, a novel pathogenic isolate with three colony morphotypes that vary in growth and acid-fastness.</title>
        <authorList>
            <person name="Jude B.A."/>
            <person name="Robinson R.T."/>
        </authorList>
    </citation>
    <scope>NUCLEOTIDE SEQUENCE</scope>
    <source>
        <strain evidence="1">ABSURDO Component B</strain>
    </source>
</reference>
<accession>A0AAE4UFB1</accession>
<feature type="non-terminal residue" evidence="1">
    <location>
        <position position="1"/>
    </location>
</feature>
<organism evidence="1 2">
    <name type="scientific">Mycobacterium intracellulare</name>
    <dbReference type="NCBI Taxonomy" id="1767"/>
    <lineage>
        <taxon>Bacteria</taxon>
        <taxon>Bacillati</taxon>
        <taxon>Actinomycetota</taxon>
        <taxon>Actinomycetes</taxon>
        <taxon>Mycobacteriales</taxon>
        <taxon>Mycobacteriaceae</taxon>
        <taxon>Mycobacterium</taxon>
        <taxon>Mycobacterium avium complex (MAC)</taxon>
    </lineage>
</organism>
<name>A0AAE4UFB1_MYCIT</name>
<protein>
    <submittedName>
        <fullName evidence="1">DUF4192 family protein</fullName>
    </submittedName>
</protein>
<dbReference type="EMBL" id="JAWLLD010000029">
    <property type="protein sequence ID" value="MDV7014818.1"/>
    <property type="molecule type" value="Genomic_DNA"/>
</dbReference>
<gene>
    <name evidence="1" type="ORF">R4F53_21255</name>
</gene>
<dbReference type="InterPro" id="IPR025447">
    <property type="entry name" value="DUF4192"/>
</dbReference>
<dbReference type="AlphaFoldDB" id="A0AAE4UFB1"/>
<proteinExistence type="predicted"/>
<evidence type="ECO:0000313" key="2">
    <source>
        <dbReference type="Proteomes" id="UP001187143"/>
    </source>
</evidence>
<dbReference type="RefSeq" id="WP_317728622.1">
    <property type="nucleotide sequence ID" value="NZ_JAWLLC010000027.1"/>
</dbReference>
<dbReference type="Pfam" id="PF13830">
    <property type="entry name" value="DUF4192"/>
    <property type="match status" value="2"/>
</dbReference>
<comment type="caution">
    <text evidence="1">The sequence shown here is derived from an EMBL/GenBank/DDBJ whole genome shotgun (WGS) entry which is preliminary data.</text>
</comment>
<dbReference type="Proteomes" id="UP001187143">
    <property type="component" value="Unassembled WGS sequence"/>
</dbReference>
<evidence type="ECO:0000313" key="1">
    <source>
        <dbReference type="EMBL" id="MDV7014818.1"/>
    </source>
</evidence>